<reference evidence="10 11" key="1">
    <citation type="submission" date="2014-07" db="EMBL/GenBank/DDBJ databases">
        <title>Methanogenic archaea and the global carbon cycle.</title>
        <authorList>
            <person name="Henriksen J.R."/>
            <person name="Luke J."/>
            <person name="Reinhart S."/>
            <person name="Benedict M.N."/>
            <person name="Youngblut N.D."/>
            <person name="Metcalf M.E."/>
            <person name="Whitaker R.J."/>
            <person name="Metcalf W.W."/>
        </authorList>
    </citation>
    <scope>NUCLEOTIDE SEQUENCE [LARGE SCALE GENOMIC DNA]</scope>
    <source>
        <strain evidence="10 11">WWM610</strain>
    </source>
</reference>
<dbReference type="InterPro" id="IPR023672">
    <property type="entry name" value="Ribosomal_uL2_arc_euk"/>
</dbReference>
<dbReference type="Pfam" id="PF00181">
    <property type="entry name" value="Ribosomal_L2_N"/>
    <property type="match status" value="1"/>
</dbReference>
<keyword evidence="5 6" id="KW-0687">Ribonucleoprotein</keyword>
<dbReference type="GO" id="GO:0019843">
    <property type="term" value="F:rRNA binding"/>
    <property type="evidence" value="ECO:0007669"/>
    <property type="project" value="UniProtKB-UniRule"/>
</dbReference>
<dbReference type="GO" id="GO:0022625">
    <property type="term" value="C:cytosolic large ribosomal subunit"/>
    <property type="evidence" value="ECO:0007669"/>
    <property type="project" value="TreeGrafter"/>
</dbReference>
<gene>
    <name evidence="6" type="primary">rpl2</name>
    <name evidence="10" type="ORF">MSMAW_2515</name>
</gene>
<dbReference type="InterPro" id="IPR008991">
    <property type="entry name" value="Translation_prot_SH3-like_sf"/>
</dbReference>
<keyword evidence="2 6" id="KW-0699">rRNA-binding</keyword>
<evidence type="ECO:0000313" key="11">
    <source>
        <dbReference type="Proteomes" id="UP000033058"/>
    </source>
</evidence>
<dbReference type="GO" id="GO:0003735">
    <property type="term" value="F:structural constituent of ribosome"/>
    <property type="evidence" value="ECO:0007669"/>
    <property type="project" value="InterPro"/>
</dbReference>
<evidence type="ECO:0000256" key="5">
    <source>
        <dbReference type="ARBA" id="ARBA00023274"/>
    </source>
</evidence>
<evidence type="ECO:0000256" key="4">
    <source>
        <dbReference type="ARBA" id="ARBA00022980"/>
    </source>
</evidence>
<feature type="region of interest" description="Disordered" evidence="7">
    <location>
        <begin position="202"/>
        <end position="223"/>
    </location>
</feature>
<dbReference type="SMART" id="SM01383">
    <property type="entry name" value="Ribosomal_L2"/>
    <property type="match status" value="1"/>
</dbReference>
<keyword evidence="4 6" id="KW-0689">Ribosomal protein</keyword>
<evidence type="ECO:0000256" key="3">
    <source>
        <dbReference type="ARBA" id="ARBA00022884"/>
    </source>
</evidence>
<comment type="function">
    <text evidence="6">One of the primary rRNA binding proteins. Required for association of the 30S and 50S subunits to form the 70S ribosome, for tRNA binding and peptide bond formation. It has been suggested to have peptidyltransferase activity; this is somewhat controversial. Makes several contacts with the 16S rRNA in the 70S ribosome.</text>
</comment>
<dbReference type="FunFam" id="2.40.50.140:FF:000020">
    <property type="entry name" value="60S ribosomal protein L2"/>
    <property type="match status" value="1"/>
</dbReference>
<dbReference type="HOGENOM" id="CLU_036235_0_3_2"/>
<dbReference type="Gene3D" id="2.30.30.30">
    <property type="match status" value="1"/>
</dbReference>
<evidence type="ECO:0000259" key="8">
    <source>
        <dbReference type="SMART" id="SM01382"/>
    </source>
</evidence>
<dbReference type="InterPro" id="IPR002171">
    <property type="entry name" value="Ribosomal_uL2"/>
</dbReference>
<sequence>MGKRLISQNRGRGTPTYRAPSHKYKADLRHPRVDENTSLQGEVIDIEHDPARSAPIAKVAFENGEELFLLASEGVAVGNIIECGDDAEVKPGNIVPIGNVPEGFFICNIESKPNDGGKFVRSSGVYATVVTHEPTRTAVSMPSGNIKWLNPKCRAVVGIVAGGGRVDRPWLKAGKKYHKMKTRAAKYPRVSAVAMNPRDHPFGGGAWKHPGKPTTVSRNAPPGRKVGLIAARRTGMKR</sequence>
<dbReference type="GO" id="GO:0002181">
    <property type="term" value="P:cytoplasmic translation"/>
    <property type="evidence" value="ECO:0007669"/>
    <property type="project" value="TreeGrafter"/>
</dbReference>
<dbReference type="SMART" id="SM01382">
    <property type="entry name" value="Ribosomal_L2_C"/>
    <property type="match status" value="1"/>
</dbReference>
<feature type="domain" description="Large ribosomal subunit protein uL2 RNA-binding" evidence="9">
    <location>
        <begin position="11"/>
        <end position="83"/>
    </location>
</feature>
<dbReference type="GeneID" id="24852273"/>
<evidence type="ECO:0000256" key="7">
    <source>
        <dbReference type="SAM" id="MobiDB-lite"/>
    </source>
</evidence>
<dbReference type="FunFam" id="2.30.30.30:FF:000006">
    <property type="entry name" value="60S ribosomal protein L8"/>
    <property type="match status" value="1"/>
</dbReference>
<evidence type="ECO:0000256" key="6">
    <source>
        <dbReference type="HAMAP-Rule" id="MF_01320"/>
    </source>
</evidence>
<dbReference type="InterPro" id="IPR022669">
    <property type="entry name" value="Ribosomal_uL2_C"/>
</dbReference>
<protein>
    <recommendedName>
        <fullName evidence="6">Large ribosomal subunit protein uL2</fullName>
    </recommendedName>
</protein>
<accession>A0A0E3LFX0</accession>
<comment type="subunit">
    <text evidence="6">Part of the 50S ribosomal subunit. Forms a bridge to the 30S subunit in the 70S ribosome.</text>
</comment>
<dbReference type="InterPro" id="IPR022666">
    <property type="entry name" value="Ribosomal_uL2_RNA-bd_dom"/>
</dbReference>
<dbReference type="SUPFAM" id="SSF50249">
    <property type="entry name" value="Nucleic acid-binding proteins"/>
    <property type="match status" value="1"/>
</dbReference>
<evidence type="ECO:0000313" key="10">
    <source>
        <dbReference type="EMBL" id="AKB41506.1"/>
    </source>
</evidence>
<dbReference type="Gene3D" id="2.40.50.140">
    <property type="entry name" value="Nucleic acid-binding proteins"/>
    <property type="match status" value="1"/>
</dbReference>
<evidence type="ECO:0000256" key="1">
    <source>
        <dbReference type="ARBA" id="ARBA00005636"/>
    </source>
</evidence>
<keyword evidence="3 6" id="KW-0694">RNA-binding</keyword>
<dbReference type="EMBL" id="CP009509">
    <property type="protein sequence ID" value="AKB41506.1"/>
    <property type="molecule type" value="Genomic_DNA"/>
</dbReference>
<feature type="region of interest" description="Disordered" evidence="7">
    <location>
        <begin position="1"/>
        <end position="22"/>
    </location>
</feature>
<feature type="domain" description="Large ribosomal subunit protein uL2 C-terminal" evidence="8">
    <location>
        <begin position="89"/>
        <end position="222"/>
    </location>
</feature>
<dbReference type="AlphaFoldDB" id="A0A0E3LFX0"/>
<dbReference type="Proteomes" id="UP000033058">
    <property type="component" value="Chromosome"/>
</dbReference>
<dbReference type="PIRSF" id="PIRSF002158">
    <property type="entry name" value="Ribosomal_L2"/>
    <property type="match status" value="1"/>
</dbReference>
<proteinExistence type="inferred from homology"/>
<organism evidence="10 11">
    <name type="scientific">Methanosarcina mazei WWM610</name>
    <dbReference type="NCBI Taxonomy" id="1434117"/>
    <lineage>
        <taxon>Archaea</taxon>
        <taxon>Methanobacteriati</taxon>
        <taxon>Methanobacteriota</taxon>
        <taxon>Stenosarchaea group</taxon>
        <taxon>Methanomicrobia</taxon>
        <taxon>Methanosarcinales</taxon>
        <taxon>Methanosarcinaceae</taxon>
        <taxon>Methanosarcina</taxon>
    </lineage>
</organism>
<dbReference type="NCBIfam" id="NF007180">
    <property type="entry name" value="PRK09612.1"/>
    <property type="match status" value="1"/>
</dbReference>
<evidence type="ECO:0000259" key="9">
    <source>
        <dbReference type="SMART" id="SM01383"/>
    </source>
</evidence>
<dbReference type="PATRIC" id="fig|1434117.4.peg.3196"/>
<dbReference type="PANTHER" id="PTHR13691">
    <property type="entry name" value="RIBOSOMAL PROTEIN L2"/>
    <property type="match status" value="1"/>
</dbReference>
<dbReference type="InterPro" id="IPR012340">
    <property type="entry name" value="NA-bd_OB-fold"/>
</dbReference>
<dbReference type="HAMAP" id="MF_01320_A">
    <property type="entry name" value="Ribosomal_uL2_A"/>
    <property type="match status" value="1"/>
</dbReference>
<dbReference type="SMR" id="A0A0E3LFX0"/>
<dbReference type="InterPro" id="IPR014726">
    <property type="entry name" value="Ribosomal_uL2_dom3"/>
</dbReference>
<name>A0A0E3LFX0_METMZ</name>
<evidence type="ECO:0000256" key="2">
    <source>
        <dbReference type="ARBA" id="ARBA00022730"/>
    </source>
</evidence>
<dbReference type="Pfam" id="PF03947">
    <property type="entry name" value="Ribosomal_L2_C"/>
    <property type="match status" value="1"/>
</dbReference>
<dbReference type="Gene3D" id="4.10.950.10">
    <property type="entry name" value="Ribosomal protein L2, domain 3"/>
    <property type="match status" value="1"/>
</dbReference>
<dbReference type="RefSeq" id="WP_011034058.1">
    <property type="nucleotide sequence ID" value="NZ_CP009509.1"/>
</dbReference>
<feature type="compositionally biased region" description="Polar residues" evidence="7">
    <location>
        <begin position="1"/>
        <end position="11"/>
    </location>
</feature>
<dbReference type="InterPro" id="IPR014722">
    <property type="entry name" value="Rib_uL2_dom2"/>
</dbReference>
<dbReference type="SUPFAM" id="SSF50104">
    <property type="entry name" value="Translation proteins SH3-like domain"/>
    <property type="match status" value="1"/>
</dbReference>
<comment type="similarity">
    <text evidence="1 6">Belongs to the universal ribosomal protein uL2 family.</text>
</comment>
<dbReference type="FunFam" id="4.10.950.10:FF:000002">
    <property type="entry name" value="60S ribosomal protein L2"/>
    <property type="match status" value="1"/>
</dbReference>
<dbReference type="PANTHER" id="PTHR13691:SF16">
    <property type="entry name" value="LARGE RIBOSOMAL SUBUNIT PROTEIN UL2"/>
    <property type="match status" value="1"/>
</dbReference>